<keyword evidence="1" id="KW-1133">Transmembrane helix</keyword>
<keyword evidence="1" id="KW-0812">Transmembrane</keyword>
<proteinExistence type="predicted"/>
<feature type="chain" id="PRO_5040204577" evidence="2">
    <location>
        <begin position="20"/>
        <end position="147"/>
    </location>
</feature>
<keyword evidence="1" id="KW-0472">Membrane</keyword>
<organism evidence="3 4">
    <name type="scientific">Rhodocollybia butyracea</name>
    <dbReference type="NCBI Taxonomy" id="206335"/>
    <lineage>
        <taxon>Eukaryota</taxon>
        <taxon>Fungi</taxon>
        <taxon>Dikarya</taxon>
        <taxon>Basidiomycota</taxon>
        <taxon>Agaricomycotina</taxon>
        <taxon>Agaricomycetes</taxon>
        <taxon>Agaricomycetidae</taxon>
        <taxon>Agaricales</taxon>
        <taxon>Marasmiineae</taxon>
        <taxon>Omphalotaceae</taxon>
        <taxon>Rhodocollybia</taxon>
    </lineage>
</organism>
<reference evidence="3" key="1">
    <citation type="submission" date="2020-11" db="EMBL/GenBank/DDBJ databases">
        <authorList>
            <consortium name="DOE Joint Genome Institute"/>
            <person name="Ahrendt S."/>
            <person name="Riley R."/>
            <person name="Andreopoulos W."/>
            <person name="Labutti K."/>
            <person name="Pangilinan J."/>
            <person name="Ruiz-Duenas F.J."/>
            <person name="Barrasa J.M."/>
            <person name="Sanchez-Garcia M."/>
            <person name="Camarero S."/>
            <person name="Miyauchi S."/>
            <person name="Serrano A."/>
            <person name="Linde D."/>
            <person name="Babiker R."/>
            <person name="Drula E."/>
            <person name="Ayuso-Fernandez I."/>
            <person name="Pacheco R."/>
            <person name="Padilla G."/>
            <person name="Ferreira P."/>
            <person name="Barriuso J."/>
            <person name="Kellner H."/>
            <person name="Castanera R."/>
            <person name="Alfaro M."/>
            <person name="Ramirez L."/>
            <person name="Pisabarro A.G."/>
            <person name="Kuo A."/>
            <person name="Tritt A."/>
            <person name="Lipzen A."/>
            <person name="He G."/>
            <person name="Yan M."/>
            <person name="Ng V."/>
            <person name="Cullen D."/>
            <person name="Martin F."/>
            <person name="Rosso M.-N."/>
            <person name="Henrissat B."/>
            <person name="Hibbett D."/>
            <person name="Martinez A.T."/>
            <person name="Grigoriev I.V."/>
        </authorList>
    </citation>
    <scope>NUCLEOTIDE SEQUENCE</scope>
    <source>
        <strain evidence="3">AH 40177</strain>
    </source>
</reference>
<evidence type="ECO:0000313" key="4">
    <source>
        <dbReference type="Proteomes" id="UP000772434"/>
    </source>
</evidence>
<sequence length="147" mass="15697">MKFSSAFALAFAVATTVSAQCPSGTTLVCCDTFASSNSGPIRLLLGLLGSFVAVKSFKVVFFLLTVSLTLADEDRQFVTNKYTTVYFVNLGASYVIFVFIDTGVTVAQTSFIDAPQNLAQAVVGEEVLMSVLQGESIYSLRSPANIH</sequence>
<feature type="signal peptide" evidence="2">
    <location>
        <begin position="1"/>
        <end position="19"/>
    </location>
</feature>
<evidence type="ECO:0000313" key="3">
    <source>
        <dbReference type="EMBL" id="KAF9068873.1"/>
    </source>
</evidence>
<evidence type="ECO:0000256" key="1">
    <source>
        <dbReference type="SAM" id="Phobius"/>
    </source>
</evidence>
<protein>
    <submittedName>
        <fullName evidence="3">Uncharacterized protein</fullName>
    </submittedName>
</protein>
<keyword evidence="4" id="KW-1185">Reference proteome</keyword>
<dbReference type="AlphaFoldDB" id="A0A9P5PRU7"/>
<keyword evidence="2" id="KW-0732">Signal</keyword>
<name>A0A9P5PRU7_9AGAR</name>
<feature type="transmembrane region" description="Helical" evidence="1">
    <location>
        <begin position="43"/>
        <end position="70"/>
    </location>
</feature>
<evidence type="ECO:0000256" key="2">
    <source>
        <dbReference type="SAM" id="SignalP"/>
    </source>
</evidence>
<dbReference type="EMBL" id="JADNRY010000056">
    <property type="protein sequence ID" value="KAF9068873.1"/>
    <property type="molecule type" value="Genomic_DNA"/>
</dbReference>
<feature type="transmembrane region" description="Helical" evidence="1">
    <location>
        <begin position="82"/>
        <end position="100"/>
    </location>
</feature>
<dbReference type="Proteomes" id="UP000772434">
    <property type="component" value="Unassembled WGS sequence"/>
</dbReference>
<gene>
    <name evidence="3" type="ORF">BDP27DRAFT_1421505</name>
</gene>
<comment type="caution">
    <text evidence="3">The sequence shown here is derived from an EMBL/GenBank/DDBJ whole genome shotgun (WGS) entry which is preliminary data.</text>
</comment>
<accession>A0A9P5PRU7</accession>